<dbReference type="EMBL" id="CAMXCT030000269">
    <property type="protein sequence ID" value="CAL4763708.1"/>
    <property type="molecule type" value="Genomic_DNA"/>
</dbReference>
<evidence type="ECO:0000313" key="3">
    <source>
        <dbReference type="EMBL" id="CAL1129771.1"/>
    </source>
</evidence>
<dbReference type="EMBL" id="CAMXCT010000269">
    <property type="protein sequence ID" value="CAI3976396.1"/>
    <property type="molecule type" value="Genomic_DNA"/>
</dbReference>
<dbReference type="EMBL" id="CAMXCT020000269">
    <property type="protein sequence ID" value="CAL1129771.1"/>
    <property type="molecule type" value="Genomic_DNA"/>
</dbReference>
<name>A0A9P1BN71_9DINO</name>
<accession>A0A9P1BN71</accession>
<dbReference type="Proteomes" id="UP001152797">
    <property type="component" value="Unassembled WGS sequence"/>
</dbReference>
<proteinExistence type="predicted"/>
<gene>
    <name evidence="2" type="ORF">C1SCF055_LOCUS4619</name>
</gene>
<reference evidence="3" key="2">
    <citation type="submission" date="2024-04" db="EMBL/GenBank/DDBJ databases">
        <authorList>
            <person name="Chen Y."/>
            <person name="Shah S."/>
            <person name="Dougan E. K."/>
            <person name="Thang M."/>
            <person name="Chan C."/>
        </authorList>
    </citation>
    <scope>NUCLEOTIDE SEQUENCE [LARGE SCALE GENOMIC DNA]</scope>
</reference>
<keyword evidence="5" id="KW-1185">Reference proteome</keyword>
<reference evidence="2" key="1">
    <citation type="submission" date="2022-10" db="EMBL/GenBank/DDBJ databases">
        <authorList>
            <person name="Chen Y."/>
            <person name="Dougan E. K."/>
            <person name="Chan C."/>
            <person name="Rhodes N."/>
            <person name="Thang M."/>
        </authorList>
    </citation>
    <scope>NUCLEOTIDE SEQUENCE</scope>
</reference>
<comment type="caution">
    <text evidence="2">The sequence shown here is derived from an EMBL/GenBank/DDBJ whole genome shotgun (WGS) entry which is preliminary data.</text>
</comment>
<dbReference type="OrthoDB" id="489709at2759"/>
<feature type="compositionally biased region" description="Low complexity" evidence="1">
    <location>
        <begin position="276"/>
        <end position="290"/>
    </location>
</feature>
<feature type="region of interest" description="Disordered" evidence="1">
    <location>
        <begin position="268"/>
        <end position="297"/>
    </location>
</feature>
<feature type="region of interest" description="Disordered" evidence="1">
    <location>
        <begin position="186"/>
        <end position="215"/>
    </location>
</feature>
<feature type="compositionally biased region" description="Low complexity" evidence="1">
    <location>
        <begin position="205"/>
        <end position="215"/>
    </location>
</feature>
<organism evidence="2">
    <name type="scientific">Cladocopium goreaui</name>
    <dbReference type="NCBI Taxonomy" id="2562237"/>
    <lineage>
        <taxon>Eukaryota</taxon>
        <taxon>Sar</taxon>
        <taxon>Alveolata</taxon>
        <taxon>Dinophyceae</taxon>
        <taxon>Suessiales</taxon>
        <taxon>Symbiodiniaceae</taxon>
        <taxon>Cladocopium</taxon>
    </lineage>
</organism>
<evidence type="ECO:0000313" key="4">
    <source>
        <dbReference type="EMBL" id="CAL4763708.1"/>
    </source>
</evidence>
<evidence type="ECO:0000256" key="1">
    <source>
        <dbReference type="SAM" id="MobiDB-lite"/>
    </source>
</evidence>
<feature type="compositionally biased region" description="Polar residues" evidence="1">
    <location>
        <begin position="186"/>
        <end position="198"/>
    </location>
</feature>
<protein>
    <submittedName>
        <fullName evidence="4">Ankyrin-2</fullName>
    </submittedName>
</protein>
<evidence type="ECO:0000313" key="5">
    <source>
        <dbReference type="Proteomes" id="UP001152797"/>
    </source>
</evidence>
<sequence length="361" mass="38224">MRATLPSRFALALDARAPRRSLNGAAAAATATAAAATAAASVTTSGPIGQALLEKVTAVSAKLESIMGRQDVRRGRSRPLTSRQPQTLGEKLMDLTERLGHLDDLLDDFQRHNSFHPPLRRPPSVVPPAPQPVPQPVAPVVQATPRGETQLVEASVKAVARSLLDAARHRSPSASYHSQFTPVQLVRQPSTSRSTTPAAVSRVRSPGGSLGSTSVGLTPPPGLFIPSGFATPLTPAAPPAAPLAPALNGPLTVMPQFTFESLAQSASRHLNGTPRPIVASPKSRSSSAAPMGRPQAGLNAEMKIRKWLDTIPIGNGSERGWDDAQIRQIASFAHKNHLSHLPPEQLYQRYVENQVAEAENS</sequence>
<evidence type="ECO:0000313" key="2">
    <source>
        <dbReference type="EMBL" id="CAI3976396.1"/>
    </source>
</evidence>
<dbReference type="AlphaFoldDB" id="A0A9P1BN71"/>